<comment type="similarity">
    <text evidence="3 9">Belongs to the cytochrome P450 family.</text>
</comment>
<dbReference type="PANTHER" id="PTHR24286">
    <property type="entry name" value="CYTOCHROME P450 26"/>
    <property type="match status" value="1"/>
</dbReference>
<protein>
    <recommendedName>
        <fullName evidence="12">Cytochrome P450</fullName>
    </recommendedName>
</protein>
<keyword evidence="11" id="KW-1185">Reference proteome</keyword>
<dbReference type="GO" id="GO:0004497">
    <property type="term" value="F:monooxygenase activity"/>
    <property type="evidence" value="ECO:0007669"/>
    <property type="project" value="UniProtKB-KW"/>
</dbReference>
<reference evidence="10" key="2">
    <citation type="submission" date="2023-06" db="EMBL/GenBank/DDBJ databases">
        <authorList>
            <person name="Swenson N.G."/>
            <person name="Wegrzyn J.L."/>
            <person name="Mcevoy S.L."/>
        </authorList>
    </citation>
    <scope>NUCLEOTIDE SEQUENCE</scope>
    <source>
        <strain evidence="10">NS2018</strain>
        <tissue evidence="10">Leaf</tissue>
    </source>
</reference>
<dbReference type="GO" id="GO:0016125">
    <property type="term" value="P:sterol metabolic process"/>
    <property type="evidence" value="ECO:0007669"/>
    <property type="project" value="TreeGrafter"/>
</dbReference>
<dbReference type="EMBL" id="JAUESC010000385">
    <property type="protein sequence ID" value="KAK0578890.1"/>
    <property type="molecule type" value="Genomic_DNA"/>
</dbReference>
<evidence type="ECO:0000256" key="9">
    <source>
        <dbReference type="RuleBase" id="RU000461"/>
    </source>
</evidence>
<dbReference type="InterPro" id="IPR002401">
    <property type="entry name" value="Cyt_P450_E_grp-I"/>
</dbReference>
<evidence type="ECO:0008006" key="12">
    <source>
        <dbReference type="Google" id="ProtNLM"/>
    </source>
</evidence>
<evidence type="ECO:0000256" key="3">
    <source>
        <dbReference type="ARBA" id="ARBA00010617"/>
    </source>
</evidence>
<evidence type="ECO:0000256" key="1">
    <source>
        <dbReference type="ARBA" id="ARBA00004167"/>
    </source>
</evidence>
<dbReference type="GO" id="GO:0005506">
    <property type="term" value="F:iron ion binding"/>
    <property type="evidence" value="ECO:0007669"/>
    <property type="project" value="InterPro"/>
</dbReference>
<keyword evidence="5 8" id="KW-0479">Metal-binding</keyword>
<evidence type="ECO:0000313" key="11">
    <source>
        <dbReference type="Proteomes" id="UP001168877"/>
    </source>
</evidence>
<keyword evidence="9" id="KW-0560">Oxidoreductase</keyword>
<keyword evidence="8 9" id="KW-0349">Heme</keyword>
<dbReference type="GO" id="GO:0020037">
    <property type="term" value="F:heme binding"/>
    <property type="evidence" value="ECO:0007669"/>
    <property type="project" value="InterPro"/>
</dbReference>
<dbReference type="InterPro" id="IPR017972">
    <property type="entry name" value="Cyt_P450_CS"/>
</dbReference>
<keyword evidence="6" id="KW-1133">Transmembrane helix</keyword>
<keyword evidence="9" id="KW-0503">Monooxygenase</keyword>
<comment type="subcellular location">
    <subcellularLocation>
        <location evidence="1">Membrane</location>
        <topology evidence="1">Single-pass membrane protein</topology>
    </subcellularLocation>
</comment>
<evidence type="ECO:0000256" key="8">
    <source>
        <dbReference type="PIRSR" id="PIRSR602401-1"/>
    </source>
</evidence>
<proteinExistence type="inferred from homology"/>
<dbReference type="InterPro" id="IPR036396">
    <property type="entry name" value="Cyt_P450_sf"/>
</dbReference>
<dbReference type="PANTHER" id="PTHR24286:SF217">
    <property type="entry name" value="OS07G0520300 PROTEIN"/>
    <property type="match status" value="1"/>
</dbReference>
<evidence type="ECO:0000256" key="5">
    <source>
        <dbReference type="ARBA" id="ARBA00022723"/>
    </source>
</evidence>
<dbReference type="PROSITE" id="PS00086">
    <property type="entry name" value="CYTOCHROME_P450"/>
    <property type="match status" value="1"/>
</dbReference>
<gene>
    <name evidence="10" type="ORF">LWI29_017778</name>
</gene>
<evidence type="ECO:0000256" key="6">
    <source>
        <dbReference type="ARBA" id="ARBA00022989"/>
    </source>
</evidence>
<keyword evidence="4" id="KW-0812">Transmembrane</keyword>
<comment type="cofactor">
    <cofactor evidence="8">
        <name>heme</name>
        <dbReference type="ChEBI" id="CHEBI:30413"/>
    </cofactor>
</comment>
<dbReference type="PRINTS" id="PR00463">
    <property type="entry name" value="EP450I"/>
</dbReference>
<dbReference type="SUPFAM" id="SSF48264">
    <property type="entry name" value="Cytochrome P450"/>
    <property type="match status" value="1"/>
</dbReference>
<dbReference type="Proteomes" id="UP001168877">
    <property type="component" value="Unassembled WGS sequence"/>
</dbReference>
<reference evidence="10" key="1">
    <citation type="journal article" date="2022" name="Plant J.">
        <title>Strategies of tolerance reflected in two North American maple genomes.</title>
        <authorList>
            <person name="McEvoy S.L."/>
            <person name="Sezen U.U."/>
            <person name="Trouern-Trend A."/>
            <person name="McMahon S.M."/>
            <person name="Schaberg P.G."/>
            <person name="Yang J."/>
            <person name="Wegrzyn J.L."/>
            <person name="Swenson N.G."/>
        </authorList>
    </citation>
    <scope>NUCLEOTIDE SEQUENCE</scope>
    <source>
        <strain evidence="10">NS2018</strain>
    </source>
</reference>
<keyword evidence="7 8" id="KW-0408">Iron</keyword>
<name>A0AA39VG79_ACESA</name>
<dbReference type="Gene3D" id="1.10.630.10">
    <property type="entry name" value="Cytochrome P450"/>
    <property type="match status" value="1"/>
</dbReference>
<organism evidence="10 11">
    <name type="scientific">Acer saccharum</name>
    <name type="common">Sugar maple</name>
    <dbReference type="NCBI Taxonomy" id="4024"/>
    <lineage>
        <taxon>Eukaryota</taxon>
        <taxon>Viridiplantae</taxon>
        <taxon>Streptophyta</taxon>
        <taxon>Embryophyta</taxon>
        <taxon>Tracheophyta</taxon>
        <taxon>Spermatophyta</taxon>
        <taxon>Magnoliopsida</taxon>
        <taxon>eudicotyledons</taxon>
        <taxon>Gunneridae</taxon>
        <taxon>Pentapetalae</taxon>
        <taxon>rosids</taxon>
        <taxon>malvids</taxon>
        <taxon>Sapindales</taxon>
        <taxon>Sapindaceae</taxon>
        <taxon>Hippocastanoideae</taxon>
        <taxon>Acereae</taxon>
        <taxon>Acer</taxon>
    </lineage>
</organism>
<evidence type="ECO:0000313" key="10">
    <source>
        <dbReference type="EMBL" id="KAK0578890.1"/>
    </source>
</evidence>
<dbReference type="AlphaFoldDB" id="A0AA39VG79"/>
<comment type="pathway">
    <text evidence="2">Secondary metabolite biosynthesis; terpenoid biosynthesis.</text>
</comment>
<accession>A0AA39VG79</accession>
<sequence>MLASSVTHMNEQLFPDPSKFDQARFEKQAPPFSFVAFGGGPRICPGYEFARIETLATIHYLVTQFTWKLCYNDNSFSRKPFPIFRQGLKYLNKVSNYRCKKTCEDDIRNSCSTSLSCF</sequence>
<feature type="binding site" description="axial binding residue" evidence="8">
    <location>
        <position position="44"/>
    </location>
    <ligand>
        <name>heme</name>
        <dbReference type="ChEBI" id="CHEBI:30413"/>
    </ligand>
    <ligandPart>
        <name>Fe</name>
        <dbReference type="ChEBI" id="CHEBI:18248"/>
    </ligandPart>
</feature>
<dbReference type="Pfam" id="PF00067">
    <property type="entry name" value="p450"/>
    <property type="match status" value="1"/>
</dbReference>
<keyword evidence="6" id="KW-0472">Membrane</keyword>
<dbReference type="GO" id="GO:0016020">
    <property type="term" value="C:membrane"/>
    <property type="evidence" value="ECO:0007669"/>
    <property type="project" value="UniProtKB-SubCell"/>
</dbReference>
<dbReference type="GO" id="GO:0016705">
    <property type="term" value="F:oxidoreductase activity, acting on paired donors, with incorporation or reduction of molecular oxygen"/>
    <property type="evidence" value="ECO:0007669"/>
    <property type="project" value="InterPro"/>
</dbReference>
<evidence type="ECO:0000256" key="4">
    <source>
        <dbReference type="ARBA" id="ARBA00022692"/>
    </source>
</evidence>
<evidence type="ECO:0000256" key="2">
    <source>
        <dbReference type="ARBA" id="ARBA00004721"/>
    </source>
</evidence>
<dbReference type="InterPro" id="IPR001128">
    <property type="entry name" value="Cyt_P450"/>
</dbReference>
<evidence type="ECO:0000256" key="7">
    <source>
        <dbReference type="ARBA" id="ARBA00023004"/>
    </source>
</evidence>
<comment type="caution">
    <text evidence="10">The sequence shown here is derived from an EMBL/GenBank/DDBJ whole genome shotgun (WGS) entry which is preliminary data.</text>
</comment>